<name>A0ABX0XAK2_9BACT</name>
<dbReference type="InterPro" id="IPR001590">
    <property type="entry name" value="Peptidase_M12B"/>
</dbReference>
<dbReference type="InterPro" id="IPR024079">
    <property type="entry name" value="MetalloPept_cat_dom_sf"/>
</dbReference>
<dbReference type="Gene3D" id="3.40.390.10">
    <property type="entry name" value="Collagenase (Catalytic Domain)"/>
    <property type="match status" value="1"/>
</dbReference>
<feature type="domain" description="Peptidase M12B" evidence="2">
    <location>
        <begin position="202"/>
        <end position="384"/>
    </location>
</feature>
<dbReference type="RefSeq" id="WP_168036751.1">
    <property type="nucleotide sequence ID" value="NZ_JAATJH010000002.1"/>
</dbReference>
<organism evidence="3 4">
    <name type="scientific">Neolewinella antarctica</name>
    <dbReference type="NCBI Taxonomy" id="442734"/>
    <lineage>
        <taxon>Bacteria</taxon>
        <taxon>Pseudomonadati</taxon>
        <taxon>Bacteroidota</taxon>
        <taxon>Saprospiria</taxon>
        <taxon>Saprospirales</taxon>
        <taxon>Lewinellaceae</taxon>
        <taxon>Neolewinella</taxon>
    </lineage>
</organism>
<feature type="signal peptide" evidence="1">
    <location>
        <begin position="1"/>
        <end position="20"/>
    </location>
</feature>
<evidence type="ECO:0000313" key="3">
    <source>
        <dbReference type="EMBL" id="NJC25984.1"/>
    </source>
</evidence>
<dbReference type="InterPro" id="IPR026444">
    <property type="entry name" value="Secre_tail"/>
</dbReference>
<reference evidence="3 4" key="1">
    <citation type="submission" date="2020-03" db="EMBL/GenBank/DDBJ databases">
        <title>Genomic Encyclopedia of Type Strains, Phase IV (KMG-IV): sequencing the most valuable type-strain genomes for metagenomic binning, comparative biology and taxonomic classification.</title>
        <authorList>
            <person name="Goeker M."/>
        </authorList>
    </citation>
    <scope>NUCLEOTIDE SEQUENCE [LARGE SCALE GENOMIC DNA]</scope>
    <source>
        <strain evidence="3 4">DSM 105096</strain>
    </source>
</reference>
<gene>
    <name evidence="3" type="ORF">GGR27_001483</name>
</gene>
<comment type="caution">
    <text evidence="3">The sequence shown here is derived from an EMBL/GenBank/DDBJ whole genome shotgun (WGS) entry which is preliminary data.</text>
</comment>
<dbReference type="Gene3D" id="2.60.40.10">
    <property type="entry name" value="Immunoglobulins"/>
    <property type="match status" value="1"/>
</dbReference>
<dbReference type="SUPFAM" id="SSF55486">
    <property type="entry name" value="Metalloproteases ('zincins'), catalytic domain"/>
    <property type="match status" value="1"/>
</dbReference>
<dbReference type="InterPro" id="IPR013783">
    <property type="entry name" value="Ig-like_fold"/>
</dbReference>
<evidence type="ECO:0000313" key="4">
    <source>
        <dbReference type="Proteomes" id="UP000770785"/>
    </source>
</evidence>
<dbReference type="NCBIfam" id="TIGR04183">
    <property type="entry name" value="Por_Secre_tail"/>
    <property type="match status" value="1"/>
</dbReference>
<evidence type="ECO:0000259" key="2">
    <source>
        <dbReference type="PROSITE" id="PS50215"/>
    </source>
</evidence>
<accession>A0ABX0XAK2</accession>
<protein>
    <recommendedName>
        <fullName evidence="2">Peptidase M12B domain-containing protein</fullName>
    </recommendedName>
</protein>
<keyword evidence="1" id="KW-0732">Signal</keyword>
<dbReference type="PROSITE" id="PS50215">
    <property type="entry name" value="ADAM_MEPRO"/>
    <property type="match status" value="1"/>
</dbReference>
<feature type="chain" id="PRO_5046364317" description="Peptidase M12B domain-containing protein" evidence="1">
    <location>
        <begin position="21"/>
        <end position="1051"/>
    </location>
</feature>
<dbReference type="Pfam" id="PF13583">
    <property type="entry name" value="Reprolysin_4"/>
    <property type="match status" value="1"/>
</dbReference>
<dbReference type="EMBL" id="JAATJH010000002">
    <property type="protein sequence ID" value="NJC25984.1"/>
    <property type="molecule type" value="Genomic_DNA"/>
</dbReference>
<sequence>MNFFYTLSVLLFSSMLAAQYAPFSPLQANDRLATKERALTDPTEALYFSTEDPAELADFLAAVTEEGDATSGELSLLELPAPDGSVATFRLQRYQMIQPELQVAYPGYVTLYGWDVKNPGRRVQLDWTGRGFGASVMGGAEGHWSVSPLSAKRIDRYQSYFVRDVPQPEDGTQECGFIPDEKLLAELRQRSTEKQVGDCELREYRLALACTGEYYAAVGGTQALAVSEMMRAVNRLNQIFVAEISLQLTIINLPVAGGGVELVYDDPNSDPYTNDDSGEMLNENLTTINAVIGADNYDIGHVFGTGGGGVAQVASVCRNGKARGVSGSRFPDTESFYGLVAHEMGHQFGASHTYNSNATPNCGRNRSTDGSSAYEIGGGSTIMSYAGICGQGPNVQSNRDLYYHAESIQQIADYMESGGGAACATTVSTANIEPTANAGADYTIPASTPFVLTAGAANDGDGDGVTYCWEQFDLGPPVTNRPTGSEVEGPLFRSLPPSTENQRYFPNLPDLIAGDDAPWEILPTVSREMNFVVTVRDFGAAGYACLVQDGMTIDVVDTGAPFAVTVPNGSETYLAGSTQSLTWNVAGTNAGAINCAQVDLVLSLDGGLTFTENIGTVANTGTAAVTLPSVTARDVRLMVKCADNIFLDVSDQDFAIEQSEYVVRPVEETAEVCDGGNTAEFTFELESLMGYTGTINYAAQDLPTGANVTFSPASTTLAANGVTTVAIIVDGLSSLAANNYPFTVRTNDGNAQKTANFVLEVLPALEPPTLLTPVANGFIAPGAATFDWSDVSNIGDADGYSFNLYRDAAGTQRVINPVFTGRSRVNFGSNLDRFLTEDEVYWWSVTARNTECDPTQTAAASLIRFVFAEEALPVEWLSFEARPTVKTAELTWSVRQDDAHEHFVIERSDNPQAGWLDVGKVVRQGLAGDANYAFTDRAVAADATYFYRLCQVDTDGDFSHSQIETVAFAAGLRRITLYPNPVTQRLFIGAVAGAGEVLEYQLITSLGRVVRSGILGEQRSEVNVADLPSAVYQVVVTNGTDFRETYRVVKR</sequence>
<dbReference type="Proteomes" id="UP000770785">
    <property type="component" value="Unassembled WGS sequence"/>
</dbReference>
<proteinExistence type="predicted"/>
<evidence type="ECO:0000256" key="1">
    <source>
        <dbReference type="SAM" id="SignalP"/>
    </source>
</evidence>
<keyword evidence="4" id="KW-1185">Reference proteome</keyword>